<comment type="caution">
    <text evidence="2">The sequence shown here is derived from an EMBL/GenBank/DDBJ whole genome shotgun (WGS) entry which is preliminary data.</text>
</comment>
<organism evidence="2 3">
    <name type="scientific">Actinopolymorpha rutila</name>
    <dbReference type="NCBI Taxonomy" id="446787"/>
    <lineage>
        <taxon>Bacteria</taxon>
        <taxon>Bacillati</taxon>
        <taxon>Actinomycetota</taxon>
        <taxon>Actinomycetes</taxon>
        <taxon>Propionibacteriales</taxon>
        <taxon>Actinopolymorphaceae</taxon>
        <taxon>Actinopolymorpha</taxon>
    </lineage>
</organism>
<keyword evidence="3" id="KW-1185">Reference proteome</keyword>
<dbReference type="Proteomes" id="UP000579605">
    <property type="component" value="Unassembled WGS sequence"/>
</dbReference>
<accession>A0A852Z2J8</accession>
<keyword evidence="1" id="KW-0812">Transmembrane</keyword>
<evidence type="ECO:0000256" key="1">
    <source>
        <dbReference type="SAM" id="Phobius"/>
    </source>
</evidence>
<keyword evidence="1" id="KW-0472">Membrane</keyword>
<evidence type="ECO:0000313" key="2">
    <source>
        <dbReference type="EMBL" id="NYH87647.1"/>
    </source>
</evidence>
<evidence type="ECO:0000313" key="3">
    <source>
        <dbReference type="Proteomes" id="UP000579605"/>
    </source>
</evidence>
<proteinExistence type="predicted"/>
<gene>
    <name evidence="2" type="ORF">F4554_000285</name>
</gene>
<name>A0A852Z2J8_9ACTN</name>
<dbReference type="AlphaFoldDB" id="A0A852Z2J8"/>
<sequence length="87" mass="8848">MPIRDHLVAGTPYGLSLAVVHEALWTIGSSLGHHPPAGATSLAEKVGSSLRELVLHGSTFLIAMAIGLGVGLTAAILAAVANRVRTS</sequence>
<feature type="transmembrane region" description="Helical" evidence="1">
    <location>
        <begin position="60"/>
        <end position="81"/>
    </location>
</feature>
<protein>
    <submittedName>
        <fullName evidence="2">Uncharacterized protein</fullName>
    </submittedName>
</protein>
<reference evidence="2 3" key="1">
    <citation type="submission" date="2020-07" db="EMBL/GenBank/DDBJ databases">
        <title>Sequencing the genomes of 1000 actinobacteria strains.</title>
        <authorList>
            <person name="Klenk H.-P."/>
        </authorList>
    </citation>
    <scope>NUCLEOTIDE SEQUENCE [LARGE SCALE GENOMIC DNA]</scope>
    <source>
        <strain evidence="2 3">DSM 18448</strain>
    </source>
</reference>
<dbReference type="RefSeq" id="WP_179785672.1">
    <property type="nucleotide sequence ID" value="NZ_BAAARR010000034.1"/>
</dbReference>
<keyword evidence="1" id="KW-1133">Transmembrane helix</keyword>
<dbReference type="EMBL" id="JACBZH010000001">
    <property type="protein sequence ID" value="NYH87647.1"/>
    <property type="molecule type" value="Genomic_DNA"/>
</dbReference>